<evidence type="ECO:0000313" key="10">
    <source>
        <dbReference type="Proteomes" id="UP000554235"/>
    </source>
</evidence>
<comment type="caution">
    <text evidence="9">The sequence shown here is derived from an EMBL/GenBank/DDBJ whole genome shotgun (WGS) entry which is preliminary data.</text>
</comment>
<feature type="region of interest" description="Disordered" evidence="7">
    <location>
        <begin position="24"/>
        <end position="61"/>
    </location>
</feature>
<dbReference type="PANTHER" id="PTHR18934">
    <property type="entry name" value="ATP-DEPENDENT RNA HELICASE"/>
    <property type="match status" value="1"/>
</dbReference>
<evidence type="ECO:0000256" key="2">
    <source>
        <dbReference type="ARBA" id="ARBA00022664"/>
    </source>
</evidence>
<evidence type="ECO:0000259" key="8">
    <source>
        <dbReference type="PROSITE" id="PS51192"/>
    </source>
</evidence>
<feature type="region of interest" description="Disordered" evidence="7">
    <location>
        <begin position="133"/>
        <end position="183"/>
    </location>
</feature>
<feature type="domain" description="Helicase ATP-binding" evidence="8">
    <location>
        <begin position="200"/>
        <end position="349"/>
    </location>
</feature>
<dbReference type="InterPro" id="IPR027417">
    <property type="entry name" value="P-loop_NTPase"/>
</dbReference>
<evidence type="ECO:0000256" key="3">
    <source>
        <dbReference type="ARBA" id="ARBA00022801"/>
    </source>
</evidence>
<dbReference type="GO" id="GO:0016787">
    <property type="term" value="F:hydrolase activity"/>
    <property type="evidence" value="ECO:0007669"/>
    <property type="project" value="UniProtKB-KW"/>
</dbReference>
<evidence type="ECO:0000313" key="9">
    <source>
        <dbReference type="EMBL" id="KAF4465313.1"/>
    </source>
</evidence>
<dbReference type="EMBL" id="JAADYS010001055">
    <property type="protein sequence ID" value="KAF4465313.1"/>
    <property type="molecule type" value="Genomic_DNA"/>
</dbReference>
<feature type="region of interest" description="Disordered" evidence="7">
    <location>
        <begin position="598"/>
        <end position="621"/>
    </location>
</feature>
<keyword evidence="2" id="KW-0507">mRNA processing</keyword>
<accession>A0A8H4LCR3</accession>
<dbReference type="SMART" id="SM00487">
    <property type="entry name" value="DEXDc"/>
    <property type="match status" value="1"/>
</dbReference>
<evidence type="ECO:0000256" key="7">
    <source>
        <dbReference type="SAM" id="MobiDB-lite"/>
    </source>
</evidence>
<dbReference type="SUPFAM" id="SSF52540">
    <property type="entry name" value="P-loop containing nucleoside triphosphate hydrolases"/>
    <property type="match status" value="1"/>
</dbReference>
<dbReference type="CDD" id="cd17917">
    <property type="entry name" value="DEXHc_RHA-like"/>
    <property type="match status" value="1"/>
</dbReference>
<dbReference type="Proteomes" id="UP000554235">
    <property type="component" value="Unassembled WGS sequence"/>
</dbReference>
<sequence length="633" mass="70156">MHVLVLVKCRNEFVVGVGGRCTSGTAPQTTTIDKDDSKIKKNPTTSWAFRTSPPRSSSSITTTAIPPIATIFNKYVSSIFWSIARQRRGSSHRERPLFRAAQGSTLPDWTDQDRSYCPVDPNIPVVEDVVTPEKQNHGRSGHSAGGRRTQPSAAGQTALEEVLRDTQSTPQPSGCTEESATEVLGPLSPEIGKHTLMNNPIPSLLDLNSRLHVLFGEWESKLKVACTQPRNMAAVEVATQVAEEMDVPLRSVVGAAVRFVKQVTADTRLQFMTEGLLLRELQDDLFLQKHAYIIIDEAHERTSNTDILLALLKHAISRRHDLQLVIMSATLDATKFAKYFGVDDVLEIEGRAYPVQIQYLEHATGDYYLTSLVALLYSALLPSEQKKAFGASSMRKCVVATDVGEASLTIPSTVYVVGMFLDYVLSLTTDRSRLRMFTLPERHKGTPRVMFGAEIQVCRESDGLAYNPGQLVGSGNEEAQTIISMSEQFLSPAQTGMSFQSATSRGHQQKHPRAPGVGARWGDWGLFREWKLHGRHLEKSWVQQKDWKYGIDSPIQFLIDAGDTETIGQTVTVDKSRTSPAEDDRDTKLKTLYDHLNKVKDGSRGGSRRGREGQRGGHWGGQRGHIFVGGSWW</sequence>
<dbReference type="OrthoDB" id="4743586at2759"/>
<feature type="compositionally biased region" description="Low complexity" evidence="7">
    <location>
        <begin position="50"/>
        <end position="61"/>
    </location>
</feature>
<keyword evidence="4 9" id="KW-0547">Nucleotide-binding</keyword>
<keyword evidence="10" id="KW-1185">Reference proteome</keyword>
<organism evidence="9 10">
    <name type="scientific">Fusarium albosuccineum</name>
    <dbReference type="NCBI Taxonomy" id="1237068"/>
    <lineage>
        <taxon>Eukaryota</taxon>
        <taxon>Fungi</taxon>
        <taxon>Dikarya</taxon>
        <taxon>Ascomycota</taxon>
        <taxon>Pezizomycotina</taxon>
        <taxon>Sordariomycetes</taxon>
        <taxon>Hypocreomycetidae</taxon>
        <taxon>Hypocreales</taxon>
        <taxon>Nectriaceae</taxon>
        <taxon>Fusarium</taxon>
        <taxon>Fusarium decemcellulare species complex</taxon>
    </lineage>
</organism>
<protein>
    <recommendedName>
        <fullName evidence="1">RNA helicase</fullName>
        <ecNumber evidence="1">3.6.4.13</ecNumber>
    </recommendedName>
</protein>
<comment type="catalytic activity">
    <reaction evidence="6">
        <text>ATP + H2O = ADP + phosphate + H(+)</text>
        <dbReference type="Rhea" id="RHEA:13065"/>
        <dbReference type="ChEBI" id="CHEBI:15377"/>
        <dbReference type="ChEBI" id="CHEBI:15378"/>
        <dbReference type="ChEBI" id="CHEBI:30616"/>
        <dbReference type="ChEBI" id="CHEBI:43474"/>
        <dbReference type="ChEBI" id="CHEBI:456216"/>
        <dbReference type="EC" id="3.6.4.13"/>
    </reaction>
</comment>
<evidence type="ECO:0000256" key="5">
    <source>
        <dbReference type="ARBA" id="ARBA00023187"/>
    </source>
</evidence>
<feature type="compositionally biased region" description="Basic and acidic residues" evidence="7">
    <location>
        <begin position="598"/>
        <end position="615"/>
    </location>
</feature>
<dbReference type="GO" id="GO:0008380">
    <property type="term" value="P:RNA splicing"/>
    <property type="evidence" value="ECO:0007669"/>
    <property type="project" value="UniProtKB-KW"/>
</dbReference>
<dbReference type="GO" id="GO:0006397">
    <property type="term" value="P:mRNA processing"/>
    <property type="evidence" value="ECO:0007669"/>
    <property type="project" value="UniProtKB-KW"/>
</dbReference>
<dbReference type="GO" id="GO:0003724">
    <property type="term" value="F:RNA helicase activity"/>
    <property type="evidence" value="ECO:0007669"/>
    <property type="project" value="UniProtKB-EC"/>
</dbReference>
<dbReference type="EC" id="3.6.4.13" evidence="1"/>
<dbReference type="PROSITE" id="PS51192">
    <property type="entry name" value="HELICASE_ATP_BIND_1"/>
    <property type="match status" value="1"/>
</dbReference>
<name>A0A8H4LCR3_9HYPO</name>
<dbReference type="PANTHER" id="PTHR18934:SF109">
    <property type="entry name" value="ATP-DEPENDENT RNA HELICASE DHX15 HOMOLOG"/>
    <property type="match status" value="1"/>
</dbReference>
<feature type="compositionally biased region" description="Polar residues" evidence="7">
    <location>
        <begin position="165"/>
        <end position="178"/>
    </location>
</feature>
<keyword evidence="3" id="KW-0378">Hydrolase</keyword>
<keyword evidence="5" id="KW-0508">mRNA splicing</keyword>
<evidence type="ECO:0000256" key="4">
    <source>
        <dbReference type="ARBA" id="ARBA00022806"/>
    </source>
</evidence>
<proteinExistence type="predicted"/>
<dbReference type="InterPro" id="IPR002464">
    <property type="entry name" value="DNA/RNA_helicase_DEAH_CS"/>
</dbReference>
<reference evidence="9 10" key="1">
    <citation type="submission" date="2020-01" db="EMBL/GenBank/DDBJ databases">
        <title>Identification and distribution of gene clusters putatively required for synthesis of sphingolipid metabolism inhibitors in phylogenetically diverse species of the filamentous fungus Fusarium.</title>
        <authorList>
            <person name="Kim H.-S."/>
            <person name="Busman M."/>
            <person name="Brown D.W."/>
            <person name="Divon H."/>
            <person name="Uhlig S."/>
            <person name="Proctor R.H."/>
        </authorList>
    </citation>
    <scope>NUCLEOTIDE SEQUENCE [LARGE SCALE GENOMIC DNA]</scope>
    <source>
        <strain evidence="9 10">NRRL 20459</strain>
    </source>
</reference>
<dbReference type="AlphaFoldDB" id="A0A8H4LCR3"/>
<dbReference type="GO" id="GO:0003723">
    <property type="term" value="F:RNA binding"/>
    <property type="evidence" value="ECO:0007669"/>
    <property type="project" value="TreeGrafter"/>
</dbReference>
<dbReference type="Gene3D" id="3.40.50.300">
    <property type="entry name" value="P-loop containing nucleotide triphosphate hydrolases"/>
    <property type="match status" value="2"/>
</dbReference>
<keyword evidence="4 9" id="KW-0067">ATP-binding</keyword>
<evidence type="ECO:0000256" key="1">
    <source>
        <dbReference type="ARBA" id="ARBA00012552"/>
    </source>
</evidence>
<dbReference type="PROSITE" id="PS00690">
    <property type="entry name" value="DEAH_ATP_HELICASE"/>
    <property type="match status" value="1"/>
</dbReference>
<gene>
    <name evidence="9" type="ORF">FALBO_7845</name>
</gene>
<dbReference type="InterPro" id="IPR014001">
    <property type="entry name" value="Helicase_ATP-bd"/>
</dbReference>
<keyword evidence="4 9" id="KW-0347">Helicase</keyword>
<evidence type="ECO:0000256" key="6">
    <source>
        <dbReference type="ARBA" id="ARBA00047984"/>
    </source>
</evidence>